<protein>
    <submittedName>
        <fullName evidence="2">Uncharacterized protein</fullName>
    </submittedName>
</protein>
<feature type="compositionally biased region" description="Polar residues" evidence="1">
    <location>
        <begin position="16"/>
        <end position="26"/>
    </location>
</feature>
<evidence type="ECO:0000313" key="3">
    <source>
        <dbReference type="Proteomes" id="UP000234254"/>
    </source>
</evidence>
<dbReference type="AlphaFoldDB" id="A0A2I1DEG9"/>
<feature type="compositionally biased region" description="Acidic residues" evidence="1">
    <location>
        <begin position="203"/>
        <end position="243"/>
    </location>
</feature>
<reference evidence="2" key="1">
    <citation type="submission" date="2016-12" db="EMBL/GenBank/DDBJ databases">
        <title>The genomes of Aspergillus section Nigri reveals drivers in fungal speciation.</title>
        <authorList>
            <consortium name="DOE Joint Genome Institute"/>
            <person name="Vesth T.C."/>
            <person name="Nybo J."/>
            <person name="Theobald S."/>
            <person name="Brandl J."/>
            <person name="Frisvad J.C."/>
            <person name="Nielsen K.F."/>
            <person name="Lyhne E.K."/>
            <person name="Kogle M.E."/>
            <person name="Kuo A."/>
            <person name="Riley R."/>
            <person name="Clum A."/>
            <person name="Nolan M."/>
            <person name="Lipzen A."/>
            <person name="Salamov A."/>
            <person name="Henrissat B."/>
            <person name="Wiebenga A."/>
            <person name="De vries R.P."/>
            <person name="Grigoriev I.V."/>
            <person name="Mortensen U.H."/>
            <person name="Andersen M.R."/>
            <person name="Baker S.E."/>
        </authorList>
    </citation>
    <scope>NUCLEOTIDE SEQUENCE</scope>
    <source>
        <strain evidence="2">IBT 28561</strain>
    </source>
</reference>
<dbReference type="RefSeq" id="XP_024696848.1">
    <property type="nucleotide sequence ID" value="XM_024832637.1"/>
</dbReference>
<dbReference type="GeneID" id="36540159"/>
<dbReference type="VEuPathDB" id="FungiDB:P168DRAFT_12469"/>
<dbReference type="Proteomes" id="UP000234254">
    <property type="component" value="Unassembled WGS sequence"/>
</dbReference>
<evidence type="ECO:0000256" key="1">
    <source>
        <dbReference type="SAM" id="MobiDB-lite"/>
    </source>
</evidence>
<comment type="caution">
    <text evidence="2">The sequence shown here is derived from an EMBL/GenBank/DDBJ whole genome shotgun (WGS) entry which is preliminary data.</text>
</comment>
<keyword evidence="3" id="KW-1185">Reference proteome</keyword>
<name>A0A2I1DEG9_ASPC2</name>
<accession>A0A2I1DEG9</accession>
<gene>
    <name evidence="2" type="ORF">P168DRAFT_12469</name>
</gene>
<organism evidence="2 3">
    <name type="scientific">Aspergillus campestris (strain IBT 28561)</name>
    <dbReference type="NCBI Taxonomy" id="1392248"/>
    <lineage>
        <taxon>Eukaryota</taxon>
        <taxon>Fungi</taxon>
        <taxon>Dikarya</taxon>
        <taxon>Ascomycota</taxon>
        <taxon>Pezizomycotina</taxon>
        <taxon>Eurotiomycetes</taxon>
        <taxon>Eurotiomycetidae</taxon>
        <taxon>Eurotiales</taxon>
        <taxon>Aspergillaceae</taxon>
        <taxon>Aspergillus</taxon>
        <taxon>Aspergillus subgen. Circumdati</taxon>
    </lineage>
</organism>
<feature type="region of interest" description="Disordered" evidence="1">
    <location>
        <begin position="1"/>
        <end position="46"/>
    </location>
</feature>
<feature type="region of interest" description="Disordered" evidence="1">
    <location>
        <begin position="118"/>
        <end position="254"/>
    </location>
</feature>
<feature type="compositionally biased region" description="Low complexity" evidence="1">
    <location>
        <begin position="121"/>
        <end position="133"/>
    </location>
</feature>
<dbReference type="EMBL" id="MSFM01000001">
    <property type="protein sequence ID" value="PKY08254.1"/>
    <property type="molecule type" value="Genomic_DNA"/>
</dbReference>
<proteinExistence type="predicted"/>
<evidence type="ECO:0000313" key="2">
    <source>
        <dbReference type="EMBL" id="PKY08254.1"/>
    </source>
</evidence>
<sequence length="254" mass="27862">MPGSLPRNIGRGIKSGHTTPRPQSNGRGRVPAGPSKNQVVAPELPEPVNPADVTFNFGHTAARPRWLVLPSTAPEYPGSTRFEWHFDAITHERQLYPAAHRALCEWLTDPAFRNRVRQEMSDVSSPGPSSGPRAPIPPPPSADPDVALALPGQTPPPPLTNGIEGYFENSPRPSLGMRAASRIPQRSTQANQNQANAIPANEDPADDLPDFEDYYGDENEEDNNQADDLPDYEDCYDDEDEEYNTQADDNGECK</sequence>